<dbReference type="RefSeq" id="XP_029002667.1">
    <property type="nucleotide sequence ID" value="XM_029146834.2"/>
</dbReference>
<dbReference type="InterPro" id="IPR046350">
    <property type="entry name" value="Cystatin_sf"/>
</dbReference>
<dbReference type="InterPro" id="IPR027358">
    <property type="entry name" value="Kininogen-type_cystatin_dom"/>
</dbReference>
<dbReference type="CTD" id="3827"/>
<name>A0A6P7M8K7_BETSP</name>
<dbReference type="InterPro" id="IPR050735">
    <property type="entry name" value="Kininogen_Fetuin_HRG"/>
</dbReference>
<accession>A0A6P7M8K7</accession>
<evidence type="ECO:0000313" key="9">
    <source>
        <dbReference type="Proteomes" id="UP000515150"/>
    </source>
</evidence>
<dbReference type="Proteomes" id="UP000515150">
    <property type="component" value="Chromosome 4"/>
</dbReference>
<dbReference type="Pfam" id="PF00031">
    <property type="entry name" value="Cystatin"/>
    <property type="match status" value="2"/>
</dbReference>
<proteinExistence type="predicted"/>
<organism evidence="9 10">
    <name type="scientific">Betta splendens</name>
    <name type="common">Siamese fighting fish</name>
    <dbReference type="NCBI Taxonomy" id="158456"/>
    <lineage>
        <taxon>Eukaryota</taxon>
        <taxon>Metazoa</taxon>
        <taxon>Chordata</taxon>
        <taxon>Craniata</taxon>
        <taxon>Vertebrata</taxon>
        <taxon>Euteleostomi</taxon>
        <taxon>Actinopterygii</taxon>
        <taxon>Neopterygii</taxon>
        <taxon>Teleostei</taxon>
        <taxon>Neoteleostei</taxon>
        <taxon>Acanthomorphata</taxon>
        <taxon>Anabantaria</taxon>
        <taxon>Anabantiformes</taxon>
        <taxon>Anabantoidei</taxon>
        <taxon>Osphronemidae</taxon>
        <taxon>Betta</taxon>
    </lineage>
</organism>
<dbReference type="GeneID" id="114853451"/>
<evidence type="ECO:0000256" key="7">
    <source>
        <dbReference type="SAM" id="SignalP"/>
    </source>
</evidence>
<dbReference type="OrthoDB" id="9937817at2759"/>
<evidence type="ECO:0000259" key="8">
    <source>
        <dbReference type="PROSITE" id="PS51647"/>
    </source>
</evidence>
<keyword evidence="1" id="KW-0646">Protease inhibitor</keyword>
<reference evidence="10" key="1">
    <citation type="submission" date="2025-08" db="UniProtKB">
        <authorList>
            <consortium name="RefSeq"/>
        </authorList>
    </citation>
    <scope>IDENTIFICATION</scope>
</reference>
<evidence type="ECO:0000256" key="6">
    <source>
        <dbReference type="SAM" id="MobiDB-lite"/>
    </source>
</evidence>
<gene>
    <name evidence="10" type="primary">kng1</name>
</gene>
<feature type="domain" description="Cystatin kininogen-type" evidence="8">
    <location>
        <begin position="154"/>
        <end position="259"/>
    </location>
</feature>
<dbReference type="PANTHER" id="PTHR13814">
    <property type="entry name" value="FETUIN"/>
    <property type="match status" value="1"/>
</dbReference>
<dbReference type="GO" id="GO:0030195">
    <property type="term" value="P:negative regulation of blood coagulation"/>
    <property type="evidence" value="ECO:0007669"/>
    <property type="project" value="TreeGrafter"/>
</dbReference>
<dbReference type="FunFam" id="3.10.450.10:FF:000002">
    <property type="entry name" value="Kininogen 1"/>
    <property type="match status" value="1"/>
</dbReference>
<dbReference type="CDD" id="cd00042">
    <property type="entry name" value="CY"/>
    <property type="match status" value="2"/>
</dbReference>
<dbReference type="GO" id="GO:0007204">
    <property type="term" value="P:positive regulation of cytosolic calcium ion concentration"/>
    <property type="evidence" value="ECO:0007669"/>
    <property type="project" value="TreeGrafter"/>
</dbReference>
<evidence type="ECO:0000256" key="1">
    <source>
        <dbReference type="ARBA" id="ARBA00022690"/>
    </source>
</evidence>
<dbReference type="InParanoid" id="A0A6P7M8K7"/>
<dbReference type="SUPFAM" id="SSF54403">
    <property type="entry name" value="Cystatin/monellin"/>
    <property type="match status" value="2"/>
</dbReference>
<feature type="compositionally biased region" description="Low complexity" evidence="6">
    <location>
        <begin position="350"/>
        <end position="367"/>
    </location>
</feature>
<sequence length="367" mass="39817">MRSRVALCALALLCLHSSVFGQEVVDVQPGVLIFCDDPSVEKAVSSAVTKFNGKLTSGHTLALFQILTASKSENGANSVYSLQFTTRRSDCLAEDRKPWSDCNYLPYGHKAPISCNATVNMSDTEADTKQVDCLVDHVTPDKAPCLGCPREIDENSEDIRVPLSASISKYNSMSTHTHLFTLNNLGPVTQQVVAGLRYKMSFDMRKTKCAKAEHKDLNELCVLDGEKAEFVTCNSIVDVAPWRFENPEVQLECADGEMPVSFSRRRPPGWSPLRSILRETPPSFKKPTAAPPVAPSAASPKKESSEEDNTGSKHTPPTAAAEELKKNPFHCPSKPWKPWSPVEPPPPGAPTQASTTATAAPPADGQA</sequence>
<dbReference type="AlphaFoldDB" id="A0A6P7M8K7"/>
<keyword evidence="9" id="KW-1185">Reference proteome</keyword>
<feature type="signal peptide" evidence="7">
    <location>
        <begin position="1"/>
        <end position="21"/>
    </location>
</feature>
<evidence type="ECO:0000256" key="2">
    <source>
        <dbReference type="ARBA" id="ARBA00022704"/>
    </source>
</evidence>
<evidence type="ECO:0000256" key="5">
    <source>
        <dbReference type="ARBA" id="ARBA00023180"/>
    </source>
</evidence>
<feature type="domain" description="Cystatin kininogen-type" evidence="8">
    <location>
        <begin position="35"/>
        <end position="139"/>
    </location>
</feature>
<evidence type="ECO:0000256" key="4">
    <source>
        <dbReference type="ARBA" id="ARBA00023157"/>
    </source>
</evidence>
<dbReference type="GO" id="GO:0004869">
    <property type="term" value="F:cysteine-type endopeptidase inhibitor activity"/>
    <property type="evidence" value="ECO:0007669"/>
    <property type="project" value="UniProtKB-KW"/>
</dbReference>
<dbReference type="SMART" id="SM00043">
    <property type="entry name" value="CY"/>
    <property type="match status" value="2"/>
</dbReference>
<keyword evidence="5" id="KW-0325">Glycoprotein</keyword>
<evidence type="ECO:0000256" key="3">
    <source>
        <dbReference type="ARBA" id="ARBA00022729"/>
    </source>
</evidence>
<keyword evidence="4" id="KW-1015">Disulfide bond</keyword>
<dbReference type="GO" id="GO:0072562">
    <property type="term" value="C:blood microparticle"/>
    <property type="evidence" value="ECO:0007669"/>
    <property type="project" value="TreeGrafter"/>
</dbReference>
<feature type="region of interest" description="Disordered" evidence="6">
    <location>
        <begin position="259"/>
        <end position="367"/>
    </location>
</feature>
<keyword evidence="3 7" id="KW-0732">Signal</keyword>
<dbReference type="Gene3D" id="3.10.450.10">
    <property type="match status" value="2"/>
</dbReference>
<dbReference type="InterPro" id="IPR000010">
    <property type="entry name" value="Cystatin_dom"/>
</dbReference>
<dbReference type="PANTHER" id="PTHR13814:SF12">
    <property type="entry name" value="KININOGEN-1"/>
    <property type="match status" value="1"/>
</dbReference>
<evidence type="ECO:0000313" key="10">
    <source>
        <dbReference type="RefSeq" id="XP_029002667.1"/>
    </source>
</evidence>
<feature type="chain" id="PRO_5028095680" evidence="7">
    <location>
        <begin position="22"/>
        <end position="367"/>
    </location>
</feature>
<dbReference type="PROSITE" id="PS51647">
    <property type="entry name" value="CYSTATIN_KININOGEN"/>
    <property type="match status" value="2"/>
</dbReference>
<protein>
    <submittedName>
        <fullName evidence="10">Kininogen-1 isoform X1</fullName>
    </submittedName>
</protein>
<keyword evidence="2" id="KW-0789">Thiol protease inhibitor</keyword>
<dbReference type="KEGG" id="bspl:114853451"/>